<dbReference type="PANTHER" id="PTHR34406">
    <property type="entry name" value="PROTEIN YCEI"/>
    <property type="match status" value="1"/>
</dbReference>
<gene>
    <name evidence="4" type="ORF">ACFQ1G_12370</name>
</gene>
<feature type="domain" description="Lipid/polyisoprenoid-binding YceI-like" evidence="3">
    <location>
        <begin position="138"/>
        <end position="310"/>
    </location>
</feature>
<name>A0ABW3IIH8_9FLAO</name>
<feature type="compositionally biased region" description="Basic and acidic residues" evidence="1">
    <location>
        <begin position="73"/>
        <end position="84"/>
    </location>
</feature>
<dbReference type="EMBL" id="JBHTJP010000035">
    <property type="protein sequence ID" value="MFD0977590.1"/>
    <property type="molecule type" value="Genomic_DNA"/>
</dbReference>
<evidence type="ECO:0000256" key="1">
    <source>
        <dbReference type="SAM" id="MobiDB-lite"/>
    </source>
</evidence>
<dbReference type="PANTHER" id="PTHR34406:SF1">
    <property type="entry name" value="PROTEIN YCEI"/>
    <property type="match status" value="1"/>
</dbReference>
<dbReference type="SMART" id="SM00867">
    <property type="entry name" value="YceI"/>
    <property type="match status" value="1"/>
</dbReference>
<comment type="caution">
    <text evidence="4">The sequence shown here is derived from an EMBL/GenBank/DDBJ whole genome shotgun (WGS) entry which is preliminary data.</text>
</comment>
<dbReference type="InterPro" id="IPR007372">
    <property type="entry name" value="Lipid/polyisoprenoid-bd_YceI"/>
</dbReference>
<evidence type="ECO:0000313" key="4">
    <source>
        <dbReference type="EMBL" id="MFD0977590.1"/>
    </source>
</evidence>
<dbReference type="SUPFAM" id="SSF101874">
    <property type="entry name" value="YceI-like"/>
    <property type="match status" value="1"/>
</dbReference>
<feature type="chain" id="PRO_5045772143" evidence="2">
    <location>
        <begin position="21"/>
        <end position="312"/>
    </location>
</feature>
<evidence type="ECO:0000256" key="2">
    <source>
        <dbReference type="SAM" id="SignalP"/>
    </source>
</evidence>
<accession>A0ABW3IIH8</accession>
<evidence type="ECO:0000259" key="3">
    <source>
        <dbReference type="SMART" id="SM00867"/>
    </source>
</evidence>
<keyword evidence="2" id="KW-0732">Signal</keyword>
<sequence length="312" mass="34243">MKKYALLQIAFFMVITMVFVQCKNPKTDDTPEETQIESSTSDVPSQVEAYLDSSDVKDIDTIETNIDEPEPIVAEKETKTEKPKTTVVAKPETTTEKPESPVVAKPETTVDSPKPVEIDKPTPVIVDEPQETVVEKPAAPVNAAFTMKSVKATVQGTSSLHEWKSNITKIEGKGTFQLEDEVVTLVKDAEIKITVKGIISEKGDKMDKKTYETFNSDKYPYITYSFNNAAVKTNDSQAVKMDANGTLNMAGVSKSVPISAVGKKLPNGDLHLTVSKKLKMTDFDMKPPVMLLGTIKVGDEVTVNFDFILSKS</sequence>
<dbReference type="Gene3D" id="2.40.128.110">
    <property type="entry name" value="Lipid/polyisoprenoid-binding, YceI-like"/>
    <property type="match status" value="1"/>
</dbReference>
<protein>
    <submittedName>
        <fullName evidence="4">YceI family protein</fullName>
    </submittedName>
</protein>
<keyword evidence="5" id="KW-1185">Reference proteome</keyword>
<dbReference type="RefSeq" id="WP_380739998.1">
    <property type="nucleotide sequence ID" value="NZ_JBHTJP010000035.1"/>
</dbReference>
<reference evidence="5" key="1">
    <citation type="journal article" date="2019" name="Int. J. Syst. Evol. Microbiol.">
        <title>The Global Catalogue of Microorganisms (GCM) 10K type strain sequencing project: providing services to taxonomists for standard genome sequencing and annotation.</title>
        <authorList>
            <consortium name="The Broad Institute Genomics Platform"/>
            <consortium name="The Broad Institute Genome Sequencing Center for Infectious Disease"/>
            <person name="Wu L."/>
            <person name="Ma J."/>
        </authorList>
    </citation>
    <scope>NUCLEOTIDE SEQUENCE [LARGE SCALE GENOMIC DNA]</scope>
    <source>
        <strain evidence="5">CCUG 60898</strain>
    </source>
</reference>
<evidence type="ECO:0000313" key="5">
    <source>
        <dbReference type="Proteomes" id="UP001597100"/>
    </source>
</evidence>
<dbReference type="Pfam" id="PF04264">
    <property type="entry name" value="YceI"/>
    <property type="match status" value="1"/>
</dbReference>
<dbReference type="Proteomes" id="UP001597100">
    <property type="component" value="Unassembled WGS sequence"/>
</dbReference>
<organism evidence="4 5">
    <name type="scientific">Salinimicrobium gaetbulicola</name>
    <dbReference type="NCBI Taxonomy" id="999702"/>
    <lineage>
        <taxon>Bacteria</taxon>
        <taxon>Pseudomonadati</taxon>
        <taxon>Bacteroidota</taxon>
        <taxon>Flavobacteriia</taxon>
        <taxon>Flavobacteriales</taxon>
        <taxon>Flavobacteriaceae</taxon>
        <taxon>Salinimicrobium</taxon>
    </lineage>
</organism>
<proteinExistence type="predicted"/>
<feature type="region of interest" description="Disordered" evidence="1">
    <location>
        <begin position="26"/>
        <end position="46"/>
    </location>
</feature>
<feature type="signal peptide" evidence="2">
    <location>
        <begin position="1"/>
        <end position="20"/>
    </location>
</feature>
<feature type="region of interest" description="Disordered" evidence="1">
    <location>
        <begin position="70"/>
        <end position="121"/>
    </location>
</feature>
<dbReference type="InterPro" id="IPR036761">
    <property type="entry name" value="TTHA0802/YceI-like_sf"/>
</dbReference>